<reference evidence="3 4" key="1">
    <citation type="journal article" date="2023" name="G3 (Bethesda)">
        <title>A chromosome-level genome assembly of Zasmidium syzygii isolated from banana leaves.</title>
        <authorList>
            <person name="van Westerhoven A.C."/>
            <person name="Mehrabi R."/>
            <person name="Talebi R."/>
            <person name="Steentjes M.B.F."/>
            <person name="Corcolon B."/>
            <person name="Chong P.A."/>
            <person name="Kema G.H.J."/>
            <person name="Seidl M.F."/>
        </authorList>
    </citation>
    <scope>NUCLEOTIDE SEQUENCE [LARGE SCALE GENOMIC DNA]</scope>
    <source>
        <strain evidence="3 4">P124</strain>
    </source>
</reference>
<proteinExistence type="inferred from homology"/>
<sequence>MYHPPDSTYNRPRLKHSPRRSLDAQIGFLKKSTVFDHEEPYAFRYQADGLEKLTNMEMESIGVTLWDLRGQEEMARLDTCGFEVRTLRSKMTYEQFESKECITKIYVEDIKMQLCEDLGALHVTIERVRVRRRHPDFPKSIGEGFNHHQPSTAAHIGNLSDQKLGLVIAEKAKT</sequence>
<name>A0ABR0E8B8_ZASCE</name>
<evidence type="ECO:0000256" key="2">
    <source>
        <dbReference type="ARBA" id="ARBA00023604"/>
    </source>
</evidence>
<evidence type="ECO:0000256" key="1">
    <source>
        <dbReference type="ARBA" id="ARBA00023002"/>
    </source>
</evidence>
<accession>A0ABR0E8B8</accession>
<comment type="similarity">
    <text evidence="2">Belongs to the asaB hydroxylase/desaturase family.</text>
</comment>
<keyword evidence="1" id="KW-0560">Oxidoreductase</keyword>
<keyword evidence="4" id="KW-1185">Reference proteome</keyword>
<protein>
    <submittedName>
        <fullName evidence="3">Uncharacterized protein</fullName>
    </submittedName>
</protein>
<dbReference type="EMBL" id="JAXOVC010000008">
    <property type="protein sequence ID" value="KAK4497673.1"/>
    <property type="molecule type" value="Genomic_DNA"/>
</dbReference>
<evidence type="ECO:0000313" key="3">
    <source>
        <dbReference type="EMBL" id="KAK4497673.1"/>
    </source>
</evidence>
<comment type="caution">
    <text evidence="3">The sequence shown here is derived from an EMBL/GenBank/DDBJ whole genome shotgun (WGS) entry which is preliminary data.</text>
</comment>
<dbReference type="PANTHER" id="PTHR34598">
    <property type="entry name" value="BLL6449 PROTEIN"/>
    <property type="match status" value="1"/>
</dbReference>
<evidence type="ECO:0000313" key="4">
    <source>
        <dbReference type="Proteomes" id="UP001305779"/>
    </source>
</evidence>
<dbReference type="InterPro" id="IPR044053">
    <property type="entry name" value="AsaB-like"/>
</dbReference>
<dbReference type="Proteomes" id="UP001305779">
    <property type="component" value="Unassembled WGS sequence"/>
</dbReference>
<gene>
    <name evidence="3" type="ORF">PRZ48_010326</name>
</gene>
<organism evidence="3 4">
    <name type="scientific">Zasmidium cellare</name>
    <name type="common">Wine cellar mold</name>
    <name type="synonym">Racodium cellare</name>
    <dbReference type="NCBI Taxonomy" id="395010"/>
    <lineage>
        <taxon>Eukaryota</taxon>
        <taxon>Fungi</taxon>
        <taxon>Dikarya</taxon>
        <taxon>Ascomycota</taxon>
        <taxon>Pezizomycotina</taxon>
        <taxon>Dothideomycetes</taxon>
        <taxon>Dothideomycetidae</taxon>
        <taxon>Mycosphaerellales</taxon>
        <taxon>Mycosphaerellaceae</taxon>
        <taxon>Zasmidium</taxon>
    </lineage>
</organism>
<dbReference type="PANTHER" id="PTHR34598:SF3">
    <property type="entry name" value="OXIDOREDUCTASE AN1597"/>
    <property type="match status" value="1"/>
</dbReference>